<accession>C8W522</accession>
<gene>
    <name evidence="2" type="ordered locus">Dtox_0443</name>
</gene>
<keyword evidence="1" id="KW-0812">Transmembrane</keyword>
<keyword evidence="3" id="KW-1185">Reference proteome</keyword>
<protein>
    <submittedName>
        <fullName evidence="2">Putative ABC transporter permease protein</fullName>
    </submittedName>
</protein>
<feature type="transmembrane region" description="Helical" evidence="1">
    <location>
        <begin position="63"/>
        <end position="92"/>
    </location>
</feature>
<evidence type="ECO:0000256" key="1">
    <source>
        <dbReference type="SAM" id="Phobius"/>
    </source>
</evidence>
<sequence length="267" mass="29685">MKKYIAIIRIRFINSLQYRAAAIAGMATQFAWGLMEILAFSAFYRANPAAFPMEFSQTVSYIWMQQALLALFMVWFFEGEIFASITSGGIAYELARPVDLYSRWFCQSMANRLAKAVLRCFPILIVAFIVPEPFRMSLPVNAGQFILFLVSASLSLFVVVSFSMLIYISTFYTLSPMGVRLISAVLADFMAGATIPLPFFPPAFLTVAELMPFAAMQNMPLRIYSGNIAGTDAALGIGLQLFWLLVLVLIGRLLMKNALKRVVVQGG</sequence>
<dbReference type="AlphaFoldDB" id="C8W522"/>
<name>C8W522_DESAS</name>
<keyword evidence="1" id="KW-1133">Transmembrane helix</keyword>
<evidence type="ECO:0000313" key="2">
    <source>
        <dbReference type="EMBL" id="ACV61374.1"/>
    </source>
</evidence>
<dbReference type="OrthoDB" id="8582979at2"/>
<proteinExistence type="predicted"/>
<keyword evidence="1" id="KW-0472">Membrane</keyword>
<dbReference type="Proteomes" id="UP000002217">
    <property type="component" value="Chromosome"/>
</dbReference>
<reference evidence="2 3" key="1">
    <citation type="journal article" date="2009" name="Stand. Genomic Sci.">
        <title>Complete genome sequence of Desulfotomaculum acetoxidans type strain (5575).</title>
        <authorList>
            <person name="Spring S."/>
            <person name="Lapidus A."/>
            <person name="Schroder M."/>
            <person name="Gleim D."/>
            <person name="Sims D."/>
            <person name="Meincke L."/>
            <person name="Glavina Del Rio T."/>
            <person name="Tice H."/>
            <person name="Copeland A."/>
            <person name="Cheng J.F."/>
            <person name="Lucas S."/>
            <person name="Chen F."/>
            <person name="Nolan M."/>
            <person name="Bruce D."/>
            <person name="Goodwin L."/>
            <person name="Pitluck S."/>
            <person name="Ivanova N."/>
            <person name="Mavromatis K."/>
            <person name="Mikhailova N."/>
            <person name="Pati A."/>
            <person name="Chen A."/>
            <person name="Palaniappan K."/>
            <person name="Land M."/>
            <person name="Hauser L."/>
            <person name="Chang Y.J."/>
            <person name="Jeffries C.D."/>
            <person name="Chain P."/>
            <person name="Saunders E."/>
            <person name="Brettin T."/>
            <person name="Detter J.C."/>
            <person name="Goker M."/>
            <person name="Bristow J."/>
            <person name="Eisen J.A."/>
            <person name="Markowitz V."/>
            <person name="Hugenholtz P."/>
            <person name="Kyrpides N.C."/>
            <person name="Klenk H.P."/>
            <person name="Han C."/>
        </authorList>
    </citation>
    <scope>NUCLEOTIDE SEQUENCE [LARGE SCALE GENOMIC DNA]</scope>
    <source>
        <strain evidence="3">ATCC 49208 / DSM 771 / VKM B-1644</strain>
    </source>
</reference>
<organism evidence="2 3">
    <name type="scientific">Desulfofarcimen acetoxidans (strain ATCC 49208 / DSM 771 / KCTC 5769 / VKM B-1644 / 5575)</name>
    <name type="common">Desulfotomaculum acetoxidans</name>
    <dbReference type="NCBI Taxonomy" id="485916"/>
    <lineage>
        <taxon>Bacteria</taxon>
        <taxon>Bacillati</taxon>
        <taxon>Bacillota</taxon>
        <taxon>Clostridia</taxon>
        <taxon>Eubacteriales</taxon>
        <taxon>Peptococcaceae</taxon>
        <taxon>Desulfofarcimen</taxon>
    </lineage>
</organism>
<dbReference type="RefSeq" id="WP_015756095.1">
    <property type="nucleotide sequence ID" value="NC_013216.1"/>
</dbReference>
<feature type="transmembrane region" description="Helical" evidence="1">
    <location>
        <begin position="142"/>
        <end position="167"/>
    </location>
</feature>
<dbReference type="KEGG" id="dae:Dtox_0443"/>
<feature type="transmembrane region" description="Helical" evidence="1">
    <location>
        <begin position="21"/>
        <end position="43"/>
    </location>
</feature>
<feature type="transmembrane region" description="Helical" evidence="1">
    <location>
        <begin position="179"/>
        <end position="200"/>
    </location>
</feature>
<dbReference type="EMBL" id="CP001720">
    <property type="protein sequence ID" value="ACV61374.1"/>
    <property type="molecule type" value="Genomic_DNA"/>
</dbReference>
<dbReference type="eggNOG" id="COG4587">
    <property type="taxonomic scope" value="Bacteria"/>
</dbReference>
<dbReference type="STRING" id="485916.Dtox_0443"/>
<feature type="transmembrane region" description="Helical" evidence="1">
    <location>
        <begin position="113"/>
        <end position="130"/>
    </location>
</feature>
<dbReference type="PANTHER" id="PTHR36832:SF2">
    <property type="entry name" value="INTEGRAL MEMBRANE PROTEIN"/>
    <property type="match status" value="1"/>
</dbReference>
<dbReference type="PANTHER" id="PTHR36832">
    <property type="entry name" value="SLR1174 PROTEIN-RELATED"/>
    <property type="match status" value="1"/>
</dbReference>
<dbReference type="HOGENOM" id="CLU_084465_0_1_9"/>
<feature type="transmembrane region" description="Helical" evidence="1">
    <location>
        <begin position="233"/>
        <end position="255"/>
    </location>
</feature>
<evidence type="ECO:0000313" key="3">
    <source>
        <dbReference type="Proteomes" id="UP000002217"/>
    </source>
</evidence>